<organism evidence="2 3">
    <name type="scientific">Paspalum notatum var. saurae</name>
    <dbReference type="NCBI Taxonomy" id="547442"/>
    <lineage>
        <taxon>Eukaryota</taxon>
        <taxon>Viridiplantae</taxon>
        <taxon>Streptophyta</taxon>
        <taxon>Embryophyta</taxon>
        <taxon>Tracheophyta</taxon>
        <taxon>Spermatophyta</taxon>
        <taxon>Magnoliopsida</taxon>
        <taxon>Liliopsida</taxon>
        <taxon>Poales</taxon>
        <taxon>Poaceae</taxon>
        <taxon>PACMAD clade</taxon>
        <taxon>Panicoideae</taxon>
        <taxon>Andropogonodae</taxon>
        <taxon>Paspaleae</taxon>
        <taxon>Paspalinae</taxon>
        <taxon>Paspalum</taxon>
    </lineage>
</organism>
<dbReference type="AlphaFoldDB" id="A0AAQ3TUD7"/>
<accession>A0AAQ3TUD7</accession>
<feature type="region of interest" description="Disordered" evidence="1">
    <location>
        <begin position="22"/>
        <end position="48"/>
    </location>
</feature>
<dbReference type="Proteomes" id="UP001341281">
    <property type="component" value="Chromosome 06"/>
</dbReference>
<name>A0AAQ3TUD7_PASNO</name>
<feature type="region of interest" description="Disordered" evidence="1">
    <location>
        <begin position="55"/>
        <end position="74"/>
    </location>
</feature>
<evidence type="ECO:0000313" key="3">
    <source>
        <dbReference type="Proteomes" id="UP001341281"/>
    </source>
</evidence>
<keyword evidence="3" id="KW-1185">Reference proteome</keyword>
<evidence type="ECO:0000256" key="1">
    <source>
        <dbReference type="SAM" id="MobiDB-lite"/>
    </source>
</evidence>
<sequence length="74" mass="8361">MSSRHLSASPTPSCRLRFSLSASSSTTRDRLLGPKQLTDLSEDPDEYDYFDYTGDLEQAAPPELDDDLFFDGRR</sequence>
<protein>
    <submittedName>
        <fullName evidence="2">Uncharacterized protein</fullName>
    </submittedName>
</protein>
<evidence type="ECO:0000313" key="2">
    <source>
        <dbReference type="EMBL" id="WVZ79680.1"/>
    </source>
</evidence>
<reference evidence="2 3" key="1">
    <citation type="submission" date="2024-02" db="EMBL/GenBank/DDBJ databases">
        <title>High-quality chromosome-scale genome assembly of Pensacola bahiagrass (Paspalum notatum Flugge var. saurae).</title>
        <authorList>
            <person name="Vega J.M."/>
            <person name="Podio M."/>
            <person name="Orjuela J."/>
            <person name="Siena L.A."/>
            <person name="Pessino S.C."/>
            <person name="Combes M.C."/>
            <person name="Mariac C."/>
            <person name="Albertini E."/>
            <person name="Pupilli F."/>
            <person name="Ortiz J.P.A."/>
            <person name="Leblanc O."/>
        </authorList>
    </citation>
    <scope>NUCLEOTIDE SEQUENCE [LARGE SCALE GENOMIC DNA]</scope>
    <source>
        <strain evidence="2">R1</strain>
        <tissue evidence="2">Leaf</tissue>
    </source>
</reference>
<feature type="compositionally biased region" description="Acidic residues" evidence="1">
    <location>
        <begin position="63"/>
        <end position="74"/>
    </location>
</feature>
<dbReference type="EMBL" id="CP144750">
    <property type="protein sequence ID" value="WVZ79680.1"/>
    <property type="molecule type" value="Genomic_DNA"/>
</dbReference>
<gene>
    <name evidence="2" type="ORF">U9M48_027233</name>
</gene>
<proteinExistence type="predicted"/>